<dbReference type="Proteomes" id="UP000824139">
    <property type="component" value="Unassembled WGS sequence"/>
</dbReference>
<accession>A0A9D1FV66</accession>
<evidence type="ECO:0000256" key="5">
    <source>
        <dbReference type="ARBA" id="ARBA00022692"/>
    </source>
</evidence>
<dbReference type="GO" id="GO:0009279">
    <property type="term" value="C:cell outer membrane"/>
    <property type="evidence" value="ECO:0007669"/>
    <property type="project" value="UniProtKB-SubCell"/>
</dbReference>
<evidence type="ECO:0000313" key="10">
    <source>
        <dbReference type="Proteomes" id="UP000824139"/>
    </source>
</evidence>
<reference evidence="9" key="2">
    <citation type="journal article" date="2021" name="PeerJ">
        <title>Extensive microbial diversity within the chicken gut microbiome revealed by metagenomics and culture.</title>
        <authorList>
            <person name="Gilroy R."/>
            <person name="Ravi A."/>
            <person name="Getino M."/>
            <person name="Pursley I."/>
            <person name="Horton D.L."/>
            <person name="Alikhan N.F."/>
            <person name="Baker D."/>
            <person name="Gharbi K."/>
            <person name="Hall N."/>
            <person name="Watson M."/>
            <person name="Adriaenssens E.M."/>
            <person name="Foster-Nyarko E."/>
            <person name="Jarju S."/>
            <person name="Secka A."/>
            <person name="Antonio M."/>
            <person name="Oren A."/>
            <person name="Chaudhuri R.R."/>
            <person name="La Ragione R."/>
            <person name="Hildebrand F."/>
            <person name="Pallen M.J."/>
        </authorList>
    </citation>
    <scope>NUCLEOTIDE SEQUENCE</scope>
    <source>
        <strain evidence="9">CHK152-2994</strain>
    </source>
</reference>
<reference evidence="9" key="1">
    <citation type="submission" date="2020-10" db="EMBL/GenBank/DDBJ databases">
        <authorList>
            <person name="Gilroy R."/>
        </authorList>
    </citation>
    <scope>NUCLEOTIDE SEQUENCE</scope>
    <source>
        <strain evidence="9">CHK152-2994</strain>
    </source>
</reference>
<evidence type="ECO:0000256" key="6">
    <source>
        <dbReference type="ARBA" id="ARBA00023136"/>
    </source>
</evidence>
<evidence type="ECO:0000256" key="4">
    <source>
        <dbReference type="ARBA" id="ARBA00022452"/>
    </source>
</evidence>
<dbReference type="GO" id="GO:0015562">
    <property type="term" value="F:efflux transmembrane transporter activity"/>
    <property type="evidence" value="ECO:0007669"/>
    <property type="project" value="InterPro"/>
</dbReference>
<evidence type="ECO:0000256" key="8">
    <source>
        <dbReference type="SAM" id="Coils"/>
    </source>
</evidence>
<name>A0A9D1FV66_9BACT</name>
<dbReference type="InterPro" id="IPR051906">
    <property type="entry name" value="TolC-like"/>
</dbReference>
<feature type="coiled-coil region" evidence="8">
    <location>
        <begin position="309"/>
        <end position="336"/>
    </location>
</feature>
<evidence type="ECO:0000256" key="2">
    <source>
        <dbReference type="ARBA" id="ARBA00007613"/>
    </source>
</evidence>
<evidence type="ECO:0000256" key="3">
    <source>
        <dbReference type="ARBA" id="ARBA00022448"/>
    </source>
</evidence>
<comment type="similarity">
    <text evidence="2">Belongs to the outer membrane factor (OMF) (TC 1.B.17) family.</text>
</comment>
<dbReference type="Pfam" id="PF02321">
    <property type="entry name" value="OEP"/>
    <property type="match status" value="1"/>
</dbReference>
<keyword evidence="3" id="KW-0813">Transport</keyword>
<dbReference type="Gene3D" id="1.20.1600.10">
    <property type="entry name" value="Outer membrane efflux proteins (OEP)"/>
    <property type="match status" value="1"/>
</dbReference>
<dbReference type="EMBL" id="DVJO01000071">
    <property type="protein sequence ID" value="HIS82610.1"/>
    <property type="molecule type" value="Genomic_DNA"/>
</dbReference>
<dbReference type="PANTHER" id="PTHR30026">
    <property type="entry name" value="OUTER MEMBRANE PROTEIN TOLC"/>
    <property type="match status" value="1"/>
</dbReference>
<comment type="caution">
    <text evidence="9">The sequence shown here is derived from an EMBL/GenBank/DDBJ whole genome shotgun (WGS) entry which is preliminary data.</text>
</comment>
<dbReference type="SUPFAM" id="SSF56954">
    <property type="entry name" value="Outer membrane efflux proteins (OEP)"/>
    <property type="match status" value="1"/>
</dbReference>
<dbReference type="PANTHER" id="PTHR30026:SF20">
    <property type="entry name" value="OUTER MEMBRANE PROTEIN TOLC"/>
    <property type="match status" value="1"/>
</dbReference>
<gene>
    <name evidence="9" type="ORF">IAD41_03265</name>
</gene>
<evidence type="ECO:0000313" key="9">
    <source>
        <dbReference type="EMBL" id="HIS82610.1"/>
    </source>
</evidence>
<keyword evidence="8" id="KW-0175">Coiled coil</keyword>
<dbReference type="AlphaFoldDB" id="A0A9D1FV66"/>
<keyword evidence="5" id="KW-0812">Transmembrane</keyword>
<evidence type="ECO:0000256" key="7">
    <source>
        <dbReference type="ARBA" id="ARBA00023237"/>
    </source>
</evidence>
<keyword evidence="6" id="KW-0472">Membrane</keyword>
<dbReference type="GO" id="GO:0015288">
    <property type="term" value="F:porin activity"/>
    <property type="evidence" value="ECO:0007669"/>
    <property type="project" value="TreeGrafter"/>
</dbReference>
<sequence>MKLILTVICLIFFCLPVKAEVVRVSLDEAVQLTLRNNLDLQAKRKELNIANAEIKIANRLQNPQIQSNILIGQVRTGNSSQVGAMLPVETFKRGVRKKAAIAQKRVIENQIRQYEHEMKIKVMKAYFDVLYYKSVQIIMNERKSLFENMVELSKNRSKAQSGYNIELLQADIRYKKQLIELNRAKADLINAQFNLTKVINESLTEDMYDTKEPSLFSDDLTILDIKLPTYDIIEAVALKYSHSIRIADSNIEKYNQEYILSKRQRIPNIMVGGGFAWQAKYEGEGNWWPGAFVGGGFDLPVLYTFRPEIDKAKVILEKTKMDKASYENKLKLTLKQNYNNFKYSQQNMNYYKEILEESDKILKMSTERYRKGENNLINLLMVENGHQDILNEYLTAMDIYYGVYLDMMHNMGHDVLLEEEIFDED</sequence>
<dbReference type="GO" id="GO:1990281">
    <property type="term" value="C:efflux pump complex"/>
    <property type="evidence" value="ECO:0007669"/>
    <property type="project" value="TreeGrafter"/>
</dbReference>
<dbReference type="InterPro" id="IPR003423">
    <property type="entry name" value="OMP_efflux"/>
</dbReference>
<comment type="subcellular location">
    <subcellularLocation>
        <location evidence="1">Cell outer membrane</location>
    </subcellularLocation>
</comment>
<evidence type="ECO:0000256" key="1">
    <source>
        <dbReference type="ARBA" id="ARBA00004442"/>
    </source>
</evidence>
<organism evidence="9 10">
    <name type="scientific">Candidatus Scatenecus faecavium</name>
    <dbReference type="NCBI Taxonomy" id="2840915"/>
    <lineage>
        <taxon>Bacteria</taxon>
        <taxon>Candidatus Scatenecus</taxon>
    </lineage>
</organism>
<keyword evidence="4" id="KW-1134">Transmembrane beta strand</keyword>
<protein>
    <submittedName>
        <fullName evidence="9">TolC family protein</fullName>
    </submittedName>
</protein>
<proteinExistence type="inferred from homology"/>
<keyword evidence="7" id="KW-0998">Cell outer membrane</keyword>